<dbReference type="EMBL" id="CAJOBC010086007">
    <property type="protein sequence ID" value="CAF4338537.1"/>
    <property type="molecule type" value="Genomic_DNA"/>
</dbReference>
<protein>
    <submittedName>
        <fullName evidence="2">Uncharacterized protein</fullName>
    </submittedName>
</protein>
<keyword evidence="1" id="KW-0472">Membrane</keyword>
<evidence type="ECO:0000313" key="2">
    <source>
        <dbReference type="EMBL" id="CAF1470734.1"/>
    </source>
</evidence>
<accession>A0A815R1K7</accession>
<name>A0A815R1K7_9BILA</name>
<dbReference type="Proteomes" id="UP000663829">
    <property type="component" value="Unassembled WGS sequence"/>
</dbReference>
<feature type="transmembrane region" description="Helical" evidence="1">
    <location>
        <begin position="37"/>
        <end position="60"/>
    </location>
</feature>
<organism evidence="2 4">
    <name type="scientific">Didymodactylos carnosus</name>
    <dbReference type="NCBI Taxonomy" id="1234261"/>
    <lineage>
        <taxon>Eukaryota</taxon>
        <taxon>Metazoa</taxon>
        <taxon>Spiralia</taxon>
        <taxon>Gnathifera</taxon>
        <taxon>Rotifera</taxon>
        <taxon>Eurotatoria</taxon>
        <taxon>Bdelloidea</taxon>
        <taxon>Philodinida</taxon>
        <taxon>Philodinidae</taxon>
        <taxon>Didymodactylos</taxon>
    </lineage>
</organism>
<dbReference type="Proteomes" id="UP000681722">
    <property type="component" value="Unassembled WGS sequence"/>
</dbReference>
<reference evidence="2" key="1">
    <citation type="submission" date="2021-02" db="EMBL/GenBank/DDBJ databases">
        <authorList>
            <person name="Nowell W R."/>
        </authorList>
    </citation>
    <scope>NUCLEOTIDE SEQUENCE</scope>
</reference>
<keyword evidence="1" id="KW-1133">Transmembrane helix</keyword>
<keyword evidence="1" id="KW-0812">Transmembrane</keyword>
<evidence type="ECO:0000313" key="4">
    <source>
        <dbReference type="Proteomes" id="UP000663829"/>
    </source>
</evidence>
<dbReference type="AlphaFoldDB" id="A0A815R1K7"/>
<evidence type="ECO:0000313" key="3">
    <source>
        <dbReference type="EMBL" id="CAF4338537.1"/>
    </source>
</evidence>
<proteinExistence type="predicted"/>
<dbReference type="EMBL" id="CAJNOQ010020539">
    <property type="protein sequence ID" value="CAF1470734.1"/>
    <property type="molecule type" value="Genomic_DNA"/>
</dbReference>
<sequence length="149" mass="17163">MLFGTEHKNINSGVINIDLHNVIEKHNERVHFNWRDIVIMIIALIIIALIIAATIGYFILQFIKRHVRKYRAMAIMAEVDRRRATADATFAGQVPYIIPMDDYNQRPRVATSPHTHIQKLNTASKSYEVASRQLQAMGIEQQADYFCLL</sequence>
<gene>
    <name evidence="2" type="ORF">GPM918_LOCUS35453</name>
    <name evidence="3" type="ORF">SRO942_LOCUS36171</name>
</gene>
<comment type="caution">
    <text evidence="2">The sequence shown here is derived from an EMBL/GenBank/DDBJ whole genome shotgun (WGS) entry which is preliminary data.</text>
</comment>
<evidence type="ECO:0000256" key="1">
    <source>
        <dbReference type="SAM" id="Phobius"/>
    </source>
</evidence>
<keyword evidence="4" id="KW-1185">Reference proteome</keyword>